<dbReference type="Gene3D" id="3.40.1080.20">
    <property type="entry name" value="Acetyl-CoA hydrolase/transferase C-terminal domain"/>
    <property type="match status" value="1"/>
</dbReference>
<keyword evidence="3" id="KW-1185">Reference proteome</keyword>
<dbReference type="SUPFAM" id="SSF100950">
    <property type="entry name" value="NagB/RpiA/CoA transferase-like"/>
    <property type="match status" value="1"/>
</dbReference>
<reference evidence="2 3" key="1">
    <citation type="submission" date="2018-08" db="EMBL/GenBank/DDBJ databases">
        <title>Wenzhouxiangella salilacus sp. nov., a novel bacterium isolated from a saline lake in Xinjiang Province, China.</title>
        <authorList>
            <person name="Han S."/>
        </authorList>
    </citation>
    <scope>NUCLEOTIDE SEQUENCE [LARGE SCALE GENOMIC DNA]</scope>
    <source>
        <strain evidence="2 3">XDB06</strain>
    </source>
</reference>
<dbReference type="InterPro" id="IPR046433">
    <property type="entry name" value="ActCoA_hydro"/>
</dbReference>
<dbReference type="EMBL" id="QUZK01000052">
    <property type="protein sequence ID" value="RFF29092.1"/>
    <property type="molecule type" value="Genomic_DNA"/>
</dbReference>
<evidence type="ECO:0000313" key="2">
    <source>
        <dbReference type="EMBL" id="RFF29092.1"/>
    </source>
</evidence>
<accession>A0A3E1K4S6</accession>
<protein>
    <submittedName>
        <fullName evidence="2">Acetyl-CoA hydrolase</fullName>
    </submittedName>
</protein>
<feature type="domain" description="Acetyl-CoA hydrolase/transferase C-terminal" evidence="1">
    <location>
        <begin position="366"/>
        <end position="531"/>
    </location>
</feature>
<dbReference type="PANTHER" id="PTHR21432">
    <property type="entry name" value="ACETYL-COA HYDROLASE-RELATED"/>
    <property type="match status" value="1"/>
</dbReference>
<keyword evidence="2" id="KW-0378">Hydrolase</keyword>
<evidence type="ECO:0000259" key="1">
    <source>
        <dbReference type="Pfam" id="PF13336"/>
    </source>
</evidence>
<gene>
    <name evidence="2" type="ORF">DZC52_14655</name>
</gene>
<proteinExistence type="predicted"/>
<dbReference type="GO" id="GO:0006083">
    <property type="term" value="P:acetate metabolic process"/>
    <property type="evidence" value="ECO:0007669"/>
    <property type="project" value="InterPro"/>
</dbReference>
<dbReference type="InterPro" id="IPR037171">
    <property type="entry name" value="NagB/RpiA_transferase-like"/>
</dbReference>
<dbReference type="GO" id="GO:0008775">
    <property type="term" value="F:acetate CoA-transferase activity"/>
    <property type="evidence" value="ECO:0007669"/>
    <property type="project" value="InterPro"/>
</dbReference>
<evidence type="ECO:0000313" key="3">
    <source>
        <dbReference type="Proteomes" id="UP000260351"/>
    </source>
</evidence>
<dbReference type="GO" id="GO:0016787">
    <property type="term" value="F:hydrolase activity"/>
    <property type="evidence" value="ECO:0007669"/>
    <property type="project" value="UniProtKB-KW"/>
</dbReference>
<dbReference type="RefSeq" id="WP_116651898.1">
    <property type="nucleotide sequence ID" value="NZ_QUZK01000052.1"/>
</dbReference>
<dbReference type="Proteomes" id="UP000260351">
    <property type="component" value="Unassembled WGS sequence"/>
</dbReference>
<dbReference type="OrthoDB" id="9801795at2"/>
<dbReference type="AlphaFoldDB" id="A0A3E1K4S6"/>
<dbReference type="InterPro" id="IPR038460">
    <property type="entry name" value="AcetylCoA_hyd_C_sf"/>
</dbReference>
<dbReference type="InterPro" id="IPR026888">
    <property type="entry name" value="AcetylCoA_hyd_C"/>
</dbReference>
<dbReference type="Pfam" id="PF13336">
    <property type="entry name" value="AcetylCoA_hyd_C"/>
    <property type="match status" value="1"/>
</dbReference>
<organism evidence="2 3">
    <name type="scientific">Wenzhouxiangella sediminis</name>
    <dbReference type="NCBI Taxonomy" id="1792836"/>
    <lineage>
        <taxon>Bacteria</taxon>
        <taxon>Pseudomonadati</taxon>
        <taxon>Pseudomonadota</taxon>
        <taxon>Gammaproteobacteria</taxon>
        <taxon>Chromatiales</taxon>
        <taxon>Wenzhouxiangellaceae</taxon>
        <taxon>Wenzhouxiangella</taxon>
    </lineage>
</organism>
<dbReference type="PANTHER" id="PTHR21432:SF20">
    <property type="entry name" value="ACETYL-COA HYDROLASE"/>
    <property type="match status" value="1"/>
</dbReference>
<dbReference type="Gene3D" id="3.40.1080.10">
    <property type="entry name" value="Glutaconate Coenzyme A-transferase"/>
    <property type="match status" value="1"/>
</dbReference>
<sequence>MAQFEFLAGATDVTDNGPTPYDALIDRIIDRVGRRLVVGLPLGLGKPNRLVNALYRRACRDPELQLEIVTALSLDLPESSHWLAKRLMDPAVERLFGRDYPRLEYVRDQRIDRVPDNVKVTEFYFQSGAALGHPVMQRHYVSSNYTHVARDLVDRGINLLLQLVAGPVGGRYSLSCNPDVTLDVVERLHRDADWPWLAVGQVHPELPFMHGDAVIEPGFFDEIIDEDPRQPLFGVPRARVSLQDHAVGLQASRLQADGGTLQIGIGSLSDALVNAMIHRHRDNAAYRRLVDRLDAPSAEFEHLGSFEEGIYGASEMFMDGFMHLYRAGILTREVFDDLDLQQRVNAGESVEQAGEGAVMDGGFVLGSGEFYRFLRELDDSERPRFRMHGVGRINQLYGGAEALEVAQRRHACFINTCMMVTATGAAVSDGLADHQVVSGVGGQYNFVAMAHAMDDGRSVLMLRSTRTRSSGEVTSNVVWEYPHTTIPRHLRDLVVTEYGVAELRGRTDEECIKALVGIMDARFQDELVERAKKAGKLDPAWEVPERARRNTPEFLEHAFADCRSVFPDYPFGCDFTEVEQRLIPALERLKGLSNDKFGLARALLRGRPGEHLEELERLGLAEPSTFRERIYARLVAAMLDD</sequence>
<name>A0A3E1K4S6_9GAMM</name>
<comment type="caution">
    <text evidence="2">The sequence shown here is derived from an EMBL/GenBank/DDBJ whole genome shotgun (WGS) entry which is preliminary data.</text>
</comment>